<accession>A0A109JXQ8</accession>
<reference evidence="1 2" key="1">
    <citation type="submission" date="2015-11" db="EMBL/GenBank/DDBJ databases">
        <title>Draft Genome Sequence of the Strain BR 10423 (Rhizobium sp.) isolated from nodules of Mimosa pudica.</title>
        <authorList>
            <person name="Barauna A.C."/>
            <person name="Zilli J.E."/>
            <person name="Simoes-Araujo J.L."/>
            <person name="Reis V.M."/>
            <person name="James E.K."/>
            <person name="Reis F.B.Jr."/>
            <person name="Rouws L.F."/>
            <person name="Passos S.R."/>
            <person name="Gois S.R."/>
        </authorList>
    </citation>
    <scope>NUCLEOTIDE SEQUENCE [LARGE SCALE GENOMIC DNA]</scope>
    <source>
        <strain evidence="1 2">BR10423</strain>
    </source>
</reference>
<comment type="caution">
    <text evidence="1">The sequence shown here is derived from an EMBL/GenBank/DDBJ whole genome shotgun (WGS) entry which is preliminary data.</text>
</comment>
<organism evidence="1 2">
    <name type="scientific">Rhizobium altiplani</name>
    <dbReference type="NCBI Taxonomy" id="1864509"/>
    <lineage>
        <taxon>Bacteria</taxon>
        <taxon>Pseudomonadati</taxon>
        <taxon>Pseudomonadota</taxon>
        <taxon>Alphaproteobacteria</taxon>
        <taxon>Hyphomicrobiales</taxon>
        <taxon>Rhizobiaceae</taxon>
        <taxon>Rhizobium/Agrobacterium group</taxon>
        <taxon>Rhizobium</taxon>
    </lineage>
</organism>
<dbReference type="Proteomes" id="UP000068164">
    <property type="component" value="Unassembled WGS sequence"/>
</dbReference>
<name>A0A109JXQ8_9HYPH</name>
<sequence length="105" mass="11828">MIRGARGYYHDEGEQAPQRPSFALASAGEHLGLAAVDDVEATESRSEIRGRVRLFRRTRTLANALVQAPISIVRRAAFTRAFTVVYFRHGLNEIRLPQDQEEMTS</sequence>
<proteinExistence type="predicted"/>
<dbReference type="EMBL" id="LNCD01000033">
    <property type="protein sequence ID" value="KWV56986.1"/>
    <property type="molecule type" value="Genomic_DNA"/>
</dbReference>
<keyword evidence="2" id="KW-1185">Reference proteome</keyword>
<dbReference type="AlphaFoldDB" id="A0A109JXQ8"/>
<protein>
    <submittedName>
        <fullName evidence="1">Uncharacterized protein</fullName>
    </submittedName>
</protein>
<evidence type="ECO:0000313" key="2">
    <source>
        <dbReference type="Proteomes" id="UP000068164"/>
    </source>
</evidence>
<evidence type="ECO:0000313" key="1">
    <source>
        <dbReference type="EMBL" id="KWV56986.1"/>
    </source>
</evidence>
<gene>
    <name evidence="1" type="ORF">AS026_32790</name>
</gene>